<evidence type="ECO:0000256" key="4">
    <source>
        <dbReference type="ARBA" id="ARBA00012485"/>
    </source>
</evidence>
<evidence type="ECO:0000256" key="10">
    <source>
        <dbReference type="PROSITE-ProRule" id="PRU00104"/>
    </source>
</evidence>
<dbReference type="Gene3D" id="3.30.2410.10">
    <property type="entry name" value="Hect, E3 ligase catalytic domain"/>
    <property type="match status" value="1"/>
</dbReference>
<feature type="repeat" description="RCC1" evidence="11">
    <location>
        <begin position="774"/>
        <end position="825"/>
    </location>
</feature>
<dbReference type="InterPro" id="IPR009091">
    <property type="entry name" value="RCC1/BLIP-II"/>
</dbReference>
<dbReference type="EMBL" id="OU898281">
    <property type="protein sequence ID" value="CAG9835518.1"/>
    <property type="molecule type" value="Genomic_DNA"/>
</dbReference>
<feature type="domain" description="HECT" evidence="12">
    <location>
        <begin position="1071"/>
        <end position="1389"/>
    </location>
</feature>
<evidence type="ECO:0000256" key="8">
    <source>
        <dbReference type="ARBA" id="ARBA00022737"/>
    </source>
</evidence>
<dbReference type="Gene3D" id="3.30.2160.10">
    <property type="entry name" value="Hect, E3 ligase catalytic domain"/>
    <property type="match status" value="1"/>
</dbReference>
<dbReference type="Proteomes" id="UP001153709">
    <property type="component" value="Chromosome 6"/>
</dbReference>
<reference evidence="13" key="1">
    <citation type="submission" date="2022-01" db="EMBL/GenBank/DDBJ databases">
        <authorList>
            <person name="King R."/>
        </authorList>
    </citation>
    <scope>NUCLEOTIDE SEQUENCE</scope>
</reference>
<dbReference type="PRINTS" id="PR00633">
    <property type="entry name" value="RCCNDNSATION"/>
</dbReference>
<gene>
    <name evidence="13" type="ORF">DIABBA_LOCUS8705</name>
</gene>
<dbReference type="Gene3D" id="3.90.1750.10">
    <property type="entry name" value="Hect, E3 ligase catalytic domains"/>
    <property type="match status" value="1"/>
</dbReference>
<evidence type="ECO:0000256" key="6">
    <source>
        <dbReference type="ARBA" id="ARBA00022553"/>
    </source>
</evidence>
<evidence type="ECO:0000256" key="3">
    <source>
        <dbReference type="ARBA" id="ARBA00004906"/>
    </source>
</evidence>
<comment type="pathway">
    <text evidence="3">Protein modification; protein ubiquitination.</text>
</comment>
<evidence type="ECO:0000313" key="14">
    <source>
        <dbReference type="Proteomes" id="UP001153709"/>
    </source>
</evidence>
<dbReference type="GO" id="GO:0005737">
    <property type="term" value="C:cytoplasm"/>
    <property type="evidence" value="ECO:0007669"/>
    <property type="project" value="UniProtKB-SubCell"/>
</dbReference>
<dbReference type="InterPro" id="IPR035983">
    <property type="entry name" value="Hect_E3_ubiquitin_ligase"/>
</dbReference>
<feature type="repeat" description="RCC1" evidence="11">
    <location>
        <begin position="562"/>
        <end position="613"/>
    </location>
</feature>
<dbReference type="SUPFAM" id="SSF50985">
    <property type="entry name" value="RCC1/BLIP-II"/>
    <property type="match status" value="1"/>
</dbReference>
<dbReference type="Pfam" id="PF00632">
    <property type="entry name" value="HECT"/>
    <property type="match status" value="1"/>
</dbReference>
<organism evidence="13 14">
    <name type="scientific">Diabrotica balteata</name>
    <name type="common">Banded cucumber beetle</name>
    <dbReference type="NCBI Taxonomy" id="107213"/>
    <lineage>
        <taxon>Eukaryota</taxon>
        <taxon>Metazoa</taxon>
        <taxon>Ecdysozoa</taxon>
        <taxon>Arthropoda</taxon>
        <taxon>Hexapoda</taxon>
        <taxon>Insecta</taxon>
        <taxon>Pterygota</taxon>
        <taxon>Neoptera</taxon>
        <taxon>Endopterygota</taxon>
        <taxon>Coleoptera</taxon>
        <taxon>Polyphaga</taxon>
        <taxon>Cucujiformia</taxon>
        <taxon>Chrysomeloidea</taxon>
        <taxon>Chrysomelidae</taxon>
        <taxon>Galerucinae</taxon>
        <taxon>Diabroticina</taxon>
        <taxon>Diabroticites</taxon>
        <taxon>Diabrotica</taxon>
    </lineage>
</organism>
<evidence type="ECO:0000256" key="2">
    <source>
        <dbReference type="ARBA" id="ARBA00004496"/>
    </source>
</evidence>
<keyword evidence="6" id="KW-0597">Phosphoprotein</keyword>
<dbReference type="InterPro" id="IPR051210">
    <property type="entry name" value="Ub_ligase/GEF_domain"/>
</dbReference>
<feature type="repeat" description="RCC1" evidence="11">
    <location>
        <begin position="878"/>
        <end position="931"/>
    </location>
</feature>
<dbReference type="FunFam" id="3.30.2410.10:FF:000006">
    <property type="entry name" value="probable E3 ubiquitin-protein ligase HERC1 isoform X2"/>
    <property type="match status" value="1"/>
</dbReference>
<dbReference type="Gene3D" id="2.130.10.30">
    <property type="entry name" value="Regulator of chromosome condensation 1/beta-lactamase-inhibitor protein II"/>
    <property type="match status" value="1"/>
</dbReference>
<name>A0A9N9SZW1_DIABA</name>
<dbReference type="FunFam" id="2.130.10.30:FF:000003">
    <property type="entry name" value="E3 ubiquitin-protein ligase HERC2 isoform X1"/>
    <property type="match status" value="1"/>
</dbReference>
<dbReference type="EC" id="2.3.2.26" evidence="4"/>
<evidence type="ECO:0000256" key="11">
    <source>
        <dbReference type="PROSITE-ProRule" id="PRU00235"/>
    </source>
</evidence>
<evidence type="ECO:0000256" key="1">
    <source>
        <dbReference type="ARBA" id="ARBA00000885"/>
    </source>
</evidence>
<dbReference type="GO" id="GO:0009966">
    <property type="term" value="P:regulation of signal transduction"/>
    <property type="evidence" value="ECO:0007669"/>
    <property type="project" value="UniProtKB-ARBA"/>
</dbReference>
<dbReference type="InterPro" id="IPR000569">
    <property type="entry name" value="HECT_dom"/>
</dbReference>
<evidence type="ECO:0000256" key="7">
    <source>
        <dbReference type="ARBA" id="ARBA00022679"/>
    </source>
</evidence>
<feature type="repeat" description="RCC1" evidence="11">
    <location>
        <begin position="614"/>
        <end position="667"/>
    </location>
</feature>
<dbReference type="GO" id="GO:0061630">
    <property type="term" value="F:ubiquitin protein ligase activity"/>
    <property type="evidence" value="ECO:0007669"/>
    <property type="project" value="UniProtKB-EC"/>
</dbReference>
<proteinExistence type="predicted"/>
<dbReference type="InterPro" id="IPR058923">
    <property type="entry name" value="RCC1-like_dom"/>
</dbReference>
<dbReference type="PANTHER" id="PTHR22870:SF398">
    <property type="entry name" value="E3 UBIQUITIN-PROTEIN LIGASE HERC2"/>
    <property type="match status" value="1"/>
</dbReference>
<feature type="repeat" description="RCC1" evidence="11">
    <location>
        <begin position="826"/>
        <end position="877"/>
    </location>
</feature>
<keyword evidence="14" id="KW-1185">Reference proteome</keyword>
<dbReference type="OrthoDB" id="239701at2759"/>
<dbReference type="PANTHER" id="PTHR22870">
    <property type="entry name" value="REGULATOR OF CHROMOSOME CONDENSATION"/>
    <property type="match status" value="1"/>
</dbReference>
<dbReference type="PROSITE" id="PS50012">
    <property type="entry name" value="RCC1_3"/>
    <property type="match status" value="7"/>
</dbReference>
<dbReference type="CDD" id="cd00078">
    <property type="entry name" value="HECTc"/>
    <property type="match status" value="1"/>
</dbReference>
<dbReference type="FunFam" id="3.30.2160.10:FF:000010">
    <property type="entry name" value="E3 ubiquitin-protein ligase HERC2 isoform X2"/>
    <property type="match status" value="1"/>
</dbReference>
<feature type="repeat" description="RCC1" evidence="11">
    <location>
        <begin position="720"/>
        <end position="771"/>
    </location>
</feature>
<sequence>MSLESNTAKQHALQHILNAMHIQQLRQAIVRALCSHTNIKNNAKQVISPDTPLERSVMNASSLNKDGEIAFGGGEAPVSIAEIAAVNSPNPTSPETEENPMALLQSMTASSCSASMSSKHSRMSTSAMSVIAATLTSHAEVIGDGGLTGLDEFTSLLTENDARLLVDLLKLGVADRIEDEQAKDILSSVLITMGAANQSIGAMLLELCVTELEDTNNSTQNLSTTPHPVVQESSHPYIDDVTIKGHVRLPGTDALRVEFDRRCSTERRHDPLQIMDGTGRVVATMSGREWSDWSSELRIPGDELRWTFTTDSSVNGWGWRFTVYPVMSSHGLSELGSDRAVLSQPSMDMVMCLLDPKLYPSADSALMSRLAAALAACSQLSFLSPSQRMWSLQRLHRLLVGEDERGEIVPLQLQELKAPDSALGSLLEELPQALLRQYEYEDGSVRAGLHLMHSDFFKVLVSLASDLEMDKMANIVDNHKWSWFRRYCHAARVAKALIHRTELPMTFCQEVRKKLSDSSGEGSSEYWEHEKHSLFKREHDEQLLIWLNRRPEDWTLSWGGSGTIYGWGHNHRGQLGGVDGCKVKTPTACEALSTLRPVQLVGGEQTLFAVTADGKVYATGYGAGGRLGIGGTDSVLVPTLLESIQHVYIKKIAVNSGGKHCLALSADNDVYSWGEGDDGKLGHGNRFSCETPKLIEALQGYEIIDIACGGAHSAAITSSGHLYTWGKGRYGRLGHGDSEDQLKPKLIEALLGYKVIDVACGSGDAQTLCITDDDNVWSWGDGDYGKLGRGGSDGCKVPMKIESLAGLGVIKVECGSQFSVALTRSGSVYTWGKGDYHRLGHGTGDHVRRPKKVAALQGKKIICIATGSLHCVACSDEGEVYTWGDNDEGQLGDGSTNAIHRPRLVTHLQSNVKKITNVACGSAHTLAWSTSNASSACARLPLIAPLEYDLLQDIASMVLHCRLVLLHHFAELICPCITMFPITGPDSLHELRNILIYSIKEATFRKVVQATMVRDKHHGPVIELNRIQVKRSRSRGGLAGVDGMKSVFGQMVTKLPLLTSETLALPHRIWKVEFVGESVDDCGGGYSESIAEMCDELQNGSLPLLIPTPNGRDEAGANRDCFILNPLAKTCLNLNMFRFLGVLMGIAIRTGSPLSLNLAEPVWKQLAGIELTPADLTEIDRDYVPGLLCIRDMAPEEPLFQNLEMPFSTPSSCGTDVHLSTRYKRITFENRLEYVRLALNFRLHEFDEQVKAVRDGMSRVVPVPLLSLFSGYELETMVCGSPDIPLTLLKSVATYKGIDSSAPLIQWFWEVMEEFTNQERSLFLRFVWGRTRLPRTIADFRGRDFVIQILDKYTPPDNFLPESYTCFFLLKMPRYSCKPILHQKLKYAIHFCKSIDKDEYARVAMTGDLAVSSSSDAESDPEMDSSH</sequence>
<keyword evidence="5" id="KW-0963">Cytoplasm</keyword>
<comment type="catalytic activity">
    <reaction evidence="1">
        <text>S-ubiquitinyl-[E2 ubiquitin-conjugating enzyme]-L-cysteine + [acceptor protein]-L-lysine = [E2 ubiquitin-conjugating enzyme]-L-cysteine + N(6)-ubiquitinyl-[acceptor protein]-L-lysine.</text>
        <dbReference type="EC" id="2.3.2.26"/>
    </reaction>
</comment>
<accession>A0A9N9SZW1</accession>
<feature type="active site" description="Glycyl thioester intermediate" evidence="10">
    <location>
        <position position="1366"/>
    </location>
</feature>
<dbReference type="Pfam" id="PF00415">
    <property type="entry name" value="RCC1"/>
    <property type="match status" value="3"/>
</dbReference>
<evidence type="ECO:0000313" key="13">
    <source>
        <dbReference type="EMBL" id="CAG9835518.1"/>
    </source>
</evidence>
<dbReference type="Pfam" id="PF25390">
    <property type="entry name" value="WD40_RLD"/>
    <property type="match status" value="1"/>
</dbReference>
<dbReference type="SUPFAM" id="SSF56204">
    <property type="entry name" value="Hect, E3 ligase catalytic domain"/>
    <property type="match status" value="1"/>
</dbReference>
<evidence type="ECO:0000259" key="12">
    <source>
        <dbReference type="PROSITE" id="PS50237"/>
    </source>
</evidence>
<comment type="subcellular location">
    <subcellularLocation>
        <location evidence="2">Cytoplasm</location>
    </subcellularLocation>
</comment>
<dbReference type="SMART" id="SM00119">
    <property type="entry name" value="HECTc"/>
    <property type="match status" value="1"/>
</dbReference>
<dbReference type="InterPro" id="IPR000408">
    <property type="entry name" value="Reg_chr_condens"/>
</dbReference>
<keyword evidence="9 10" id="KW-0833">Ubl conjugation pathway</keyword>
<feature type="repeat" description="RCC1" evidence="11">
    <location>
        <begin position="668"/>
        <end position="719"/>
    </location>
</feature>
<keyword evidence="8" id="KW-0677">Repeat</keyword>
<keyword evidence="7" id="KW-0808">Transferase</keyword>
<evidence type="ECO:0000256" key="5">
    <source>
        <dbReference type="ARBA" id="ARBA00022490"/>
    </source>
</evidence>
<dbReference type="PROSITE" id="PS50237">
    <property type="entry name" value="HECT"/>
    <property type="match status" value="1"/>
</dbReference>
<protein>
    <recommendedName>
        <fullName evidence="4">HECT-type E3 ubiquitin transferase</fullName>
        <ecNumber evidence="4">2.3.2.26</ecNumber>
    </recommendedName>
</protein>
<evidence type="ECO:0000256" key="9">
    <source>
        <dbReference type="ARBA" id="ARBA00022786"/>
    </source>
</evidence>